<protein>
    <recommendedName>
        <fullName evidence="10">Hexosyltransferase</fullName>
        <ecNumber evidence="10">2.4.1.-</ecNumber>
    </recommendedName>
</protein>
<evidence type="ECO:0000256" key="5">
    <source>
        <dbReference type="ARBA" id="ARBA00022692"/>
    </source>
</evidence>
<dbReference type="WBParaSite" id="NBR_0000461701-mRNA-1">
    <property type="protein sequence ID" value="NBR_0000461701-mRNA-1"/>
    <property type="gene ID" value="NBR_0000461701"/>
</dbReference>
<evidence type="ECO:0000256" key="1">
    <source>
        <dbReference type="ARBA" id="ARBA00004323"/>
    </source>
</evidence>
<dbReference type="Pfam" id="PF01762">
    <property type="entry name" value="Galactosyl_T"/>
    <property type="match status" value="1"/>
</dbReference>
<keyword evidence="9" id="KW-0472">Membrane</keyword>
<dbReference type="Proteomes" id="UP000271162">
    <property type="component" value="Unassembled WGS sequence"/>
</dbReference>
<gene>
    <name evidence="11" type="ORF">NBR_LOCUS4619</name>
</gene>
<dbReference type="PANTHER" id="PTHR11214:SF3">
    <property type="entry name" value="BETA-1,3-GALACTOSYLTRANSFERASE 6"/>
    <property type="match status" value="1"/>
</dbReference>
<evidence type="ECO:0000256" key="6">
    <source>
        <dbReference type="ARBA" id="ARBA00022968"/>
    </source>
</evidence>
<evidence type="ECO:0000256" key="10">
    <source>
        <dbReference type="RuleBase" id="RU363063"/>
    </source>
</evidence>
<dbReference type="GO" id="GO:0016758">
    <property type="term" value="F:hexosyltransferase activity"/>
    <property type="evidence" value="ECO:0007669"/>
    <property type="project" value="InterPro"/>
</dbReference>
<name>A0A0N4XQ15_NIPBR</name>
<evidence type="ECO:0000313" key="11">
    <source>
        <dbReference type="EMBL" id="VDL68208.1"/>
    </source>
</evidence>
<reference evidence="11 12" key="2">
    <citation type="submission" date="2018-11" db="EMBL/GenBank/DDBJ databases">
        <authorList>
            <consortium name="Pathogen Informatics"/>
        </authorList>
    </citation>
    <scope>NUCLEOTIDE SEQUENCE [LARGE SCALE GENOMIC DNA]</scope>
</reference>
<dbReference type="STRING" id="27835.A0A0N4XQ15"/>
<comment type="similarity">
    <text evidence="2 10">Belongs to the glycosyltransferase 31 family.</text>
</comment>
<proteinExistence type="inferred from homology"/>
<keyword evidence="4" id="KW-0808">Transferase</keyword>
<dbReference type="PANTHER" id="PTHR11214">
    <property type="entry name" value="BETA-1,3-N-ACETYLGLUCOSAMINYLTRANSFERASE"/>
    <property type="match status" value="1"/>
</dbReference>
<keyword evidence="8 10" id="KW-0333">Golgi apparatus</keyword>
<evidence type="ECO:0000256" key="9">
    <source>
        <dbReference type="ARBA" id="ARBA00023136"/>
    </source>
</evidence>
<keyword evidence="12" id="KW-1185">Reference proteome</keyword>
<keyword evidence="3 10" id="KW-0328">Glycosyltransferase</keyword>
<evidence type="ECO:0000256" key="7">
    <source>
        <dbReference type="ARBA" id="ARBA00022989"/>
    </source>
</evidence>
<evidence type="ECO:0000256" key="8">
    <source>
        <dbReference type="ARBA" id="ARBA00023034"/>
    </source>
</evidence>
<reference evidence="13" key="1">
    <citation type="submission" date="2017-02" db="UniProtKB">
        <authorList>
            <consortium name="WormBaseParasite"/>
        </authorList>
    </citation>
    <scope>IDENTIFICATION</scope>
</reference>
<accession>A0A0N4XQ15</accession>
<evidence type="ECO:0000313" key="13">
    <source>
        <dbReference type="WBParaSite" id="NBR_0000461701-mRNA-1"/>
    </source>
</evidence>
<evidence type="ECO:0000256" key="2">
    <source>
        <dbReference type="ARBA" id="ARBA00008661"/>
    </source>
</evidence>
<comment type="subcellular location">
    <subcellularLocation>
        <location evidence="1 10">Golgi apparatus membrane</location>
        <topology evidence="1 10">Single-pass type II membrane protein</topology>
    </subcellularLocation>
</comment>
<dbReference type="GO" id="GO:0000139">
    <property type="term" value="C:Golgi membrane"/>
    <property type="evidence" value="ECO:0007669"/>
    <property type="project" value="UniProtKB-SubCell"/>
</dbReference>
<evidence type="ECO:0000256" key="4">
    <source>
        <dbReference type="ARBA" id="ARBA00022679"/>
    </source>
</evidence>
<keyword evidence="7" id="KW-1133">Transmembrane helix</keyword>
<organism evidence="13">
    <name type="scientific">Nippostrongylus brasiliensis</name>
    <name type="common">Rat hookworm</name>
    <dbReference type="NCBI Taxonomy" id="27835"/>
    <lineage>
        <taxon>Eukaryota</taxon>
        <taxon>Metazoa</taxon>
        <taxon>Ecdysozoa</taxon>
        <taxon>Nematoda</taxon>
        <taxon>Chromadorea</taxon>
        <taxon>Rhabditida</taxon>
        <taxon>Rhabditina</taxon>
        <taxon>Rhabditomorpha</taxon>
        <taxon>Strongyloidea</taxon>
        <taxon>Heligmosomidae</taxon>
        <taxon>Nippostrongylus</taxon>
    </lineage>
</organism>
<dbReference type="AlphaFoldDB" id="A0A0N4XQ15"/>
<dbReference type="InterPro" id="IPR002659">
    <property type="entry name" value="Glyco_trans_31"/>
</dbReference>
<sequence length="202" mass="23462">MFSLYFITLLSNSPFANVKLAKITLGMTDMEIDENVFSESCAFEFRNVTEVAEGQGLVLFILSSPKFEHERRALLQEQLLYNDLIVTDIHETYRNLILKVIFHFQKAEFLLKVDDDVTVLLDTMQKHWNKNALGSDVVYCKLWNTHGPIRNRLSKWYIPLSIWSDSLYPSYCDGPLYLLGREAANRIAQNAANFRPFPFEVR</sequence>
<evidence type="ECO:0000313" key="12">
    <source>
        <dbReference type="Proteomes" id="UP000271162"/>
    </source>
</evidence>
<keyword evidence="6" id="KW-0735">Signal-anchor</keyword>
<dbReference type="EMBL" id="UYSL01009039">
    <property type="protein sequence ID" value="VDL68208.1"/>
    <property type="molecule type" value="Genomic_DNA"/>
</dbReference>
<keyword evidence="5" id="KW-0812">Transmembrane</keyword>
<dbReference type="EC" id="2.4.1.-" evidence="10"/>
<evidence type="ECO:0000256" key="3">
    <source>
        <dbReference type="ARBA" id="ARBA00022676"/>
    </source>
</evidence>
<dbReference type="GO" id="GO:0006493">
    <property type="term" value="P:protein O-linked glycosylation"/>
    <property type="evidence" value="ECO:0007669"/>
    <property type="project" value="TreeGrafter"/>
</dbReference>